<dbReference type="EMBL" id="BRXS01000006">
    <property type="protein sequence ID" value="GLC27213.1"/>
    <property type="molecule type" value="Genomic_DNA"/>
</dbReference>
<comment type="pathway">
    <text evidence="3">Amino-acid biosynthesis; L-lysine biosynthesis via DAP pathway; DL-2,6-diaminopimelate from LL-2,6-diaminopimelate: step 1/1.</text>
</comment>
<dbReference type="InterPro" id="IPR001653">
    <property type="entry name" value="DAP_epimerase_DapF"/>
</dbReference>
<dbReference type="RefSeq" id="WP_284351660.1">
    <property type="nucleotide sequence ID" value="NZ_BRXS01000006.1"/>
</dbReference>
<feature type="binding site" evidence="3">
    <location>
        <position position="23"/>
    </location>
    <ligand>
        <name>substrate</name>
    </ligand>
</feature>
<keyword evidence="6" id="KW-1185">Reference proteome</keyword>
<dbReference type="PANTHER" id="PTHR31689:SF0">
    <property type="entry name" value="DIAMINOPIMELATE EPIMERASE"/>
    <property type="match status" value="1"/>
</dbReference>
<evidence type="ECO:0000256" key="1">
    <source>
        <dbReference type="ARBA" id="ARBA00010219"/>
    </source>
</evidence>
<comment type="subunit">
    <text evidence="3">Homodimer.</text>
</comment>
<dbReference type="GO" id="GO:0005829">
    <property type="term" value="C:cytosol"/>
    <property type="evidence" value="ECO:0007669"/>
    <property type="project" value="TreeGrafter"/>
</dbReference>
<evidence type="ECO:0000256" key="2">
    <source>
        <dbReference type="ARBA" id="ARBA00023235"/>
    </source>
</evidence>
<evidence type="ECO:0000256" key="4">
    <source>
        <dbReference type="NCBIfam" id="TIGR00652"/>
    </source>
</evidence>
<keyword evidence="3" id="KW-0457">Lysine biosynthesis</keyword>
<feature type="binding site" evidence="3">
    <location>
        <position position="191"/>
    </location>
    <ligand>
        <name>substrate</name>
    </ligand>
</feature>
<feature type="site" description="Could be important to modulate the pK values of the two catalytic cysteine residues" evidence="3">
    <location>
        <position position="210"/>
    </location>
</feature>
<feature type="active site" description="Proton acceptor" evidence="3">
    <location>
        <position position="220"/>
    </location>
</feature>
<comment type="caution">
    <text evidence="5">The sequence shown here is derived from an EMBL/GenBank/DDBJ whole genome shotgun (WGS) entry which is preliminary data.</text>
</comment>
<feature type="binding site" evidence="3">
    <location>
        <position position="76"/>
    </location>
    <ligand>
        <name>substrate</name>
    </ligand>
</feature>
<name>A0AA37QI07_9BACT</name>
<keyword evidence="2 3" id="KW-0413">Isomerase</keyword>
<dbReference type="Proteomes" id="UP001161325">
    <property type="component" value="Unassembled WGS sequence"/>
</dbReference>
<sequence>MTDHTGSNEEAGREFFKLCGSGNDFVFFDAREQPAGALAEPATIQRLCARATGIGADGVVFLEPSTVGDVRMAYYNSDGSRATLCGNATLCTTRLAVELGIVEPTGFVIETDAGPIRARLVHDRPEIEMPAVRELVADAPGIAAAAGEARIGFALAGVPHLVVRVADVAEVDLDARGRALRFDPTLAAGANVNFVSPSPAGDGWRMRTYERGVEGETLACGTGAVACAAMLAAWQDAERSAVIVTSSGRALEVRQPATAGVGPTLAGEGRIVFRGRLGDLG</sequence>
<proteinExistence type="inferred from homology"/>
<dbReference type="GO" id="GO:0009089">
    <property type="term" value="P:lysine biosynthetic process via diaminopimelate"/>
    <property type="evidence" value="ECO:0007669"/>
    <property type="project" value="UniProtKB-UniRule"/>
</dbReference>
<dbReference type="HAMAP" id="MF_00197">
    <property type="entry name" value="DAP_epimerase"/>
    <property type="match status" value="1"/>
</dbReference>
<dbReference type="EC" id="5.1.1.7" evidence="3 4"/>
<evidence type="ECO:0000256" key="3">
    <source>
        <dbReference type="HAMAP-Rule" id="MF_00197"/>
    </source>
</evidence>
<comment type="caution">
    <text evidence="3">Lacks conserved residue(s) required for the propagation of feature annotation.</text>
</comment>
<reference evidence="5" key="1">
    <citation type="submission" date="2022-08" db="EMBL/GenBank/DDBJ databases">
        <title>Draft genome sequencing of Roseisolibacter agri AW1220.</title>
        <authorList>
            <person name="Tobiishi Y."/>
            <person name="Tonouchi A."/>
        </authorList>
    </citation>
    <scope>NUCLEOTIDE SEQUENCE</scope>
    <source>
        <strain evidence="5">AW1220</strain>
    </source>
</reference>
<dbReference type="SUPFAM" id="SSF54506">
    <property type="entry name" value="Diaminopimelate epimerase-like"/>
    <property type="match status" value="2"/>
</dbReference>
<feature type="binding site" evidence="3">
    <location>
        <begin position="221"/>
        <end position="222"/>
    </location>
    <ligand>
        <name>substrate</name>
    </ligand>
</feature>
<feature type="active site" description="Proton donor" evidence="3">
    <location>
        <position position="85"/>
    </location>
</feature>
<accession>A0AA37QI07</accession>
<feature type="binding site" evidence="3">
    <location>
        <begin position="86"/>
        <end position="87"/>
    </location>
    <ligand>
        <name>substrate</name>
    </ligand>
</feature>
<feature type="site" description="Could be important to modulate the pK values of the two catalytic cysteine residues" evidence="3">
    <location>
        <position position="160"/>
    </location>
</feature>
<dbReference type="Gene3D" id="3.10.310.10">
    <property type="entry name" value="Diaminopimelate Epimerase, Chain A, domain 1"/>
    <property type="match status" value="2"/>
</dbReference>
<dbReference type="PANTHER" id="PTHR31689">
    <property type="entry name" value="DIAMINOPIMELATE EPIMERASE, CHLOROPLASTIC"/>
    <property type="match status" value="1"/>
</dbReference>
<feature type="binding site" evidence="3">
    <location>
        <begin position="210"/>
        <end position="211"/>
    </location>
    <ligand>
        <name>substrate</name>
    </ligand>
</feature>
<comment type="similarity">
    <text evidence="1 3">Belongs to the diaminopimelate epimerase family.</text>
</comment>
<organism evidence="5 6">
    <name type="scientific">Roseisolibacter agri</name>
    <dbReference type="NCBI Taxonomy" id="2014610"/>
    <lineage>
        <taxon>Bacteria</taxon>
        <taxon>Pseudomonadati</taxon>
        <taxon>Gemmatimonadota</taxon>
        <taxon>Gemmatimonadia</taxon>
        <taxon>Gemmatimonadales</taxon>
        <taxon>Gemmatimonadaceae</taxon>
        <taxon>Roseisolibacter</taxon>
    </lineage>
</organism>
<dbReference type="GO" id="GO:0008837">
    <property type="term" value="F:diaminopimelate epimerase activity"/>
    <property type="evidence" value="ECO:0007669"/>
    <property type="project" value="UniProtKB-UniRule"/>
</dbReference>
<keyword evidence="3" id="KW-0028">Amino-acid biosynthesis</keyword>
<comment type="catalytic activity">
    <reaction evidence="3">
        <text>(2S,6S)-2,6-diaminopimelate = meso-2,6-diaminopimelate</text>
        <dbReference type="Rhea" id="RHEA:15393"/>
        <dbReference type="ChEBI" id="CHEBI:57609"/>
        <dbReference type="ChEBI" id="CHEBI:57791"/>
        <dbReference type="EC" id="5.1.1.7"/>
    </reaction>
</comment>
<dbReference type="NCBIfam" id="TIGR00652">
    <property type="entry name" value="DapF"/>
    <property type="match status" value="1"/>
</dbReference>
<comment type="function">
    <text evidence="3">Catalyzes the stereoinversion of LL-2,6-diaminopimelate (L,L-DAP) to meso-diaminopimelate (meso-DAP), a precursor of L-lysine and an essential component of the bacterial peptidoglycan.</text>
</comment>
<gene>
    <name evidence="3 5" type="primary">dapF</name>
    <name evidence="5" type="ORF">rosag_37260</name>
</gene>
<dbReference type="AlphaFoldDB" id="A0AA37QI07"/>
<dbReference type="Pfam" id="PF01678">
    <property type="entry name" value="DAP_epimerase"/>
    <property type="match status" value="2"/>
</dbReference>
<evidence type="ECO:0000313" key="5">
    <source>
        <dbReference type="EMBL" id="GLC27213.1"/>
    </source>
</evidence>
<keyword evidence="3" id="KW-0963">Cytoplasm</keyword>
<protein>
    <recommendedName>
        <fullName evidence="3 4">Diaminopimelate epimerase</fullName>
        <shortName evidence="3">DAP epimerase</shortName>
        <ecNumber evidence="3 4">5.1.1.7</ecNumber>
    </recommendedName>
    <alternativeName>
        <fullName evidence="3">PLP-independent amino acid racemase</fullName>
    </alternativeName>
</protein>
<evidence type="ECO:0000313" key="6">
    <source>
        <dbReference type="Proteomes" id="UP001161325"/>
    </source>
</evidence>
<comment type="subcellular location">
    <subcellularLocation>
        <location evidence="3">Cytoplasm</location>
    </subcellularLocation>
</comment>